<dbReference type="InterPro" id="IPR003131">
    <property type="entry name" value="T1-type_BTB"/>
</dbReference>
<accession>A0AAV7K2J0</accession>
<gene>
    <name evidence="2" type="ORF">LOD99_2415</name>
</gene>
<dbReference type="PANTHER" id="PTHR14499">
    <property type="entry name" value="POTASSIUM CHANNEL TETRAMERIZATION DOMAIN-CONTAINING"/>
    <property type="match status" value="1"/>
</dbReference>
<proteinExistence type="predicted"/>
<keyword evidence="3" id="KW-1185">Reference proteome</keyword>
<sequence>MASFIENANSEIDNDKQVETFSAIINLNVGGTLFTTRLRTLTSRSDSMLSRMFSGYSIDKDSDGRYFIDRDGKYFSHILNYLRDPSNFVISVDIIPAVLVEAEYYQISGMVELLRGHPSLLTTKVMKRYRDHLGARYTDLKQSVILLLISSKKQTTATNFLSAGFNSTQRCIDPNLQSEMITDDMVSDSQNSSYVPSHPARVENLHGSLQTEVRIATPTVIFEGIEVQNAPTTFTQNATRRNHQRPYNQCLSDGHDFLHIDIVSTYWQKSEIWHLLLHDLRQELNTIVELKMEQHTVYCRRCQYNNPYGVCILSIFWLKSNIPSFCTQESTQYLTTQDSTYSTIS</sequence>
<name>A0AAV7K2J0_9METZ</name>
<dbReference type="EMBL" id="JAKMXF010000210">
    <property type="protein sequence ID" value="KAI6655126.1"/>
    <property type="molecule type" value="Genomic_DNA"/>
</dbReference>
<dbReference type="PANTHER" id="PTHR14499:SF136">
    <property type="entry name" value="GH08630P"/>
    <property type="match status" value="1"/>
</dbReference>
<dbReference type="SUPFAM" id="SSF54695">
    <property type="entry name" value="POZ domain"/>
    <property type="match status" value="1"/>
</dbReference>
<dbReference type="SMART" id="SM00225">
    <property type="entry name" value="BTB"/>
    <property type="match status" value="1"/>
</dbReference>
<evidence type="ECO:0000259" key="1">
    <source>
        <dbReference type="SMART" id="SM00225"/>
    </source>
</evidence>
<organism evidence="2 3">
    <name type="scientific">Oopsacas minuta</name>
    <dbReference type="NCBI Taxonomy" id="111878"/>
    <lineage>
        <taxon>Eukaryota</taxon>
        <taxon>Metazoa</taxon>
        <taxon>Porifera</taxon>
        <taxon>Hexactinellida</taxon>
        <taxon>Hexasterophora</taxon>
        <taxon>Lyssacinosida</taxon>
        <taxon>Leucopsacidae</taxon>
        <taxon>Oopsacas</taxon>
    </lineage>
</organism>
<dbReference type="GO" id="GO:0051260">
    <property type="term" value="P:protein homooligomerization"/>
    <property type="evidence" value="ECO:0007669"/>
    <property type="project" value="InterPro"/>
</dbReference>
<dbReference type="AlphaFoldDB" id="A0AAV7K2J0"/>
<dbReference type="InterPro" id="IPR011333">
    <property type="entry name" value="SKP1/BTB/POZ_sf"/>
</dbReference>
<evidence type="ECO:0000313" key="3">
    <source>
        <dbReference type="Proteomes" id="UP001165289"/>
    </source>
</evidence>
<dbReference type="Pfam" id="PF02214">
    <property type="entry name" value="BTB_2"/>
    <property type="match status" value="1"/>
</dbReference>
<reference evidence="2 3" key="1">
    <citation type="journal article" date="2023" name="BMC Biol.">
        <title>The compact genome of the sponge Oopsacas minuta (Hexactinellida) is lacking key metazoan core genes.</title>
        <authorList>
            <person name="Santini S."/>
            <person name="Schenkelaars Q."/>
            <person name="Jourda C."/>
            <person name="Duchesne M."/>
            <person name="Belahbib H."/>
            <person name="Rocher C."/>
            <person name="Selva M."/>
            <person name="Riesgo A."/>
            <person name="Vervoort M."/>
            <person name="Leys S.P."/>
            <person name="Kodjabachian L."/>
            <person name="Le Bivic A."/>
            <person name="Borchiellini C."/>
            <person name="Claverie J.M."/>
            <person name="Renard E."/>
        </authorList>
    </citation>
    <scope>NUCLEOTIDE SEQUENCE [LARGE SCALE GENOMIC DNA]</scope>
    <source>
        <strain evidence="2">SPO-2</strain>
    </source>
</reference>
<dbReference type="InterPro" id="IPR000210">
    <property type="entry name" value="BTB/POZ_dom"/>
</dbReference>
<feature type="domain" description="BTB" evidence="1">
    <location>
        <begin position="23"/>
        <end position="122"/>
    </location>
</feature>
<evidence type="ECO:0000313" key="2">
    <source>
        <dbReference type="EMBL" id="KAI6655126.1"/>
    </source>
</evidence>
<protein>
    <submittedName>
        <fullName evidence="2">BTB/POZ domain-containing protein KCTD7-like</fullName>
    </submittedName>
</protein>
<dbReference type="Gene3D" id="3.30.710.10">
    <property type="entry name" value="Potassium Channel Kv1.1, Chain A"/>
    <property type="match status" value="1"/>
</dbReference>
<comment type="caution">
    <text evidence="2">The sequence shown here is derived from an EMBL/GenBank/DDBJ whole genome shotgun (WGS) entry which is preliminary data.</text>
</comment>
<dbReference type="Proteomes" id="UP001165289">
    <property type="component" value="Unassembled WGS sequence"/>
</dbReference>